<accession>A0A1Q5UDU1</accession>
<proteinExistence type="predicted"/>
<reference evidence="2 3" key="1">
    <citation type="submission" date="2016-10" db="EMBL/GenBank/DDBJ databases">
        <title>Genome sequence of the ascomycete fungus Penicillium subrubescens.</title>
        <authorList>
            <person name="De Vries R.P."/>
            <person name="Peng M."/>
            <person name="Dilokpimol A."/>
            <person name="Hilden K."/>
            <person name="Makela M.R."/>
            <person name="Grigoriev I."/>
            <person name="Riley R."/>
            <person name="Granchi Z."/>
        </authorList>
    </citation>
    <scope>NUCLEOTIDE SEQUENCE [LARGE SCALE GENOMIC DNA]</scope>
    <source>
        <strain evidence="2 3">CBS 132785</strain>
    </source>
</reference>
<dbReference type="Proteomes" id="UP000186955">
    <property type="component" value="Unassembled WGS sequence"/>
</dbReference>
<organism evidence="2 3">
    <name type="scientific">Penicillium subrubescens</name>
    <dbReference type="NCBI Taxonomy" id="1316194"/>
    <lineage>
        <taxon>Eukaryota</taxon>
        <taxon>Fungi</taxon>
        <taxon>Dikarya</taxon>
        <taxon>Ascomycota</taxon>
        <taxon>Pezizomycotina</taxon>
        <taxon>Eurotiomycetes</taxon>
        <taxon>Eurotiomycetidae</taxon>
        <taxon>Eurotiales</taxon>
        <taxon>Aspergillaceae</taxon>
        <taxon>Penicillium</taxon>
    </lineage>
</organism>
<feature type="region of interest" description="Disordered" evidence="1">
    <location>
        <begin position="1"/>
        <end position="21"/>
    </location>
</feature>
<keyword evidence="3" id="KW-1185">Reference proteome</keyword>
<evidence type="ECO:0000256" key="1">
    <source>
        <dbReference type="SAM" id="MobiDB-lite"/>
    </source>
</evidence>
<feature type="compositionally biased region" description="Low complexity" evidence="1">
    <location>
        <begin position="1"/>
        <end position="10"/>
    </location>
</feature>
<name>A0A1Q5UDU1_9EURO</name>
<sequence length="106" mass="12018">MLGWLGTTGRTPRRRQRRQLASRYQLDSAEASLPYICALHGTSASAQPQRDNLRWDQSRHNKIRTWVSDFRADLHATLGGEKMQEASSRVIIASIASITVLPHHRV</sequence>
<comment type="caution">
    <text evidence="2">The sequence shown here is derived from an EMBL/GenBank/DDBJ whole genome shotgun (WGS) entry which is preliminary data.</text>
</comment>
<evidence type="ECO:0000313" key="2">
    <source>
        <dbReference type="EMBL" id="OKP10629.1"/>
    </source>
</evidence>
<feature type="compositionally biased region" description="Basic residues" evidence="1">
    <location>
        <begin position="11"/>
        <end position="20"/>
    </location>
</feature>
<dbReference type="EMBL" id="MNBE01000313">
    <property type="protein sequence ID" value="OKP10629.1"/>
    <property type="molecule type" value="Genomic_DNA"/>
</dbReference>
<protein>
    <submittedName>
        <fullName evidence="2">Uncharacterized protein</fullName>
    </submittedName>
</protein>
<dbReference type="AlphaFoldDB" id="A0A1Q5UDU1"/>
<gene>
    <name evidence="2" type="ORF">PENSUB_3932</name>
</gene>
<evidence type="ECO:0000313" key="3">
    <source>
        <dbReference type="Proteomes" id="UP000186955"/>
    </source>
</evidence>